<feature type="region of interest" description="Disordered" evidence="1">
    <location>
        <begin position="137"/>
        <end position="206"/>
    </location>
</feature>
<dbReference type="OrthoDB" id="8062421at2759"/>
<accession>A0A6P8XZU8</accession>
<evidence type="ECO:0000313" key="2">
    <source>
        <dbReference type="Proteomes" id="UP000515160"/>
    </source>
</evidence>
<feature type="compositionally biased region" description="Polar residues" evidence="1">
    <location>
        <begin position="187"/>
        <end position="199"/>
    </location>
</feature>
<gene>
    <name evidence="3" type="primary">LOC117578086</name>
</gene>
<dbReference type="GeneID" id="117578086"/>
<dbReference type="Proteomes" id="UP000515160">
    <property type="component" value="Chromosome X"/>
</dbReference>
<feature type="compositionally biased region" description="Basic and acidic residues" evidence="1">
    <location>
        <begin position="170"/>
        <end position="186"/>
    </location>
</feature>
<feature type="region of interest" description="Disordered" evidence="1">
    <location>
        <begin position="82"/>
        <end position="107"/>
    </location>
</feature>
<feature type="region of interest" description="Disordered" evidence="1">
    <location>
        <begin position="424"/>
        <end position="450"/>
    </location>
</feature>
<protein>
    <submittedName>
        <fullName evidence="3">Protein swallow</fullName>
    </submittedName>
</protein>
<proteinExistence type="predicted"/>
<name>A0A6P8XZU8_DROAB</name>
<organism evidence="2 3">
    <name type="scientific">Drosophila albomicans</name>
    <name type="common">Fruit fly</name>
    <dbReference type="NCBI Taxonomy" id="7291"/>
    <lineage>
        <taxon>Eukaryota</taxon>
        <taxon>Metazoa</taxon>
        <taxon>Ecdysozoa</taxon>
        <taxon>Arthropoda</taxon>
        <taxon>Hexapoda</taxon>
        <taxon>Insecta</taxon>
        <taxon>Pterygota</taxon>
        <taxon>Neoptera</taxon>
        <taxon>Endopterygota</taxon>
        <taxon>Diptera</taxon>
        <taxon>Brachycera</taxon>
        <taxon>Muscomorpha</taxon>
        <taxon>Ephydroidea</taxon>
        <taxon>Drosophilidae</taxon>
        <taxon>Drosophila</taxon>
    </lineage>
</organism>
<reference evidence="3" key="1">
    <citation type="submission" date="2025-08" db="UniProtKB">
        <authorList>
            <consortium name="RefSeq"/>
        </authorList>
    </citation>
    <scope>IDENTIFICATION</scope>
    <source>
        <strain evidence="3">15112-1751.03</strain>
        <tissue evidence="3">Whole Adult</tissue>
    </source>
</reference>
<dbReference type="RefSeq" id="XP_034119138.1">
    <property type="nucleotide sequence ID" value="XM_034263247.2"/>
</dbReference>
<dbReference type="AlphaFoldDB" id="A0A6P8XZU8"/>
<feature type="compositionally biased region" description="Low complexity" evidence="1">
    <location>
        <begin position="427"/>
        <end position="449"/>
    </location>
</feature>
<evidence type="ECO:0000256" key="1">
    <source>
        <dbReference type="SAM" id="MobiDB-lite"/>
    </source>
</evidence>
<sequence length="586" mass="65616">MSLMDESFPSDELFDELNNTRASKSNSLQRQYSVCRNIPTTSGSVATGNEHFQISENNETPFLNSDCSEETCASDPVGLEHDHDRDEVKNDLGNNEGQQLGRARNSKAISYQDIHSAYTKRRYKHVTSKVAKYIADLDGKGSKGKGGQLGSNANSAGAFQRHRSMPETLTPRDDNDDRHHQQHQEESMSVANSSDTNTAHPRDESYERLMNENYFLDSRKNFLETMLRESSDKLQRQSGHNNYLQSRLYKEMDENIALRNNIDLLRNELIEYKNKQQWQQSNKCLAGTQTGTGSGPSLHSFMYYPIAASSDNTVVTTATQTDLPTHLSPLYNLSDMTAIAATATPHFNANLNDITYDSRDGSIEIPLLSVQPTTRHRDTMMTNNNNHNMMRLALNFSNDSAEVDAHGNSINIIAIRSDANGNLLQPSRSSNLNGNTTTNNSDNSQPSSNDSAIEIAERHEEMHSPPPLFRGETFTFRQAGNWNQRKILYFDKHCNRVTDLIPLNVVQTSSSSTENTHNSNNSNQSIIFSQHTTNTFGRRLRKSFASRILRILGPCASCDDPNQTLDASNGTYMVGIPLLNENSSRV</sequence>
<keyword evidence="2" id="KW-1185">Reference proteome</keyword>
<evidence type="ECO:0000313" key="3">
    <source>
        <dbReference type="RefSeq" id="XP_034119138.1"/>
    </source>
</evidence>